<sequence>MQQQSPHRNSIRFTEFTSESSLLHRTSTPQTPVTLIPPLDREEEGEIVNQGVISRQGEDEGKGFKEPSNSEIVNQG</sequence>
<accession>A0A4Y7IFH6</accession>
<organism evidence="2 3">
    <name type="scientific">Papaver somniferum</name>
    <name type="common">Opium poppy</name>
    <dbReference type="NCBI Taxonomy" id="3469"/>
    <lineage>
        <taxon>Eukaryota</taxon>
        <taxon>Viridiplantae</taxon>
        <taxon>Streptophyta</taxon>
        <taxon>Embryophyta</taxon>
        <taxon>Tracheophyta</taxon>
        <taxon>Spermatophyta</taxon>
        <taxon>Magnoliopsida</taxon>
        <taxon>Ranunculales</taxon>
        <taxon>Papaveraceae</taxon>
        <taxon>Papaveroideae</taxon>
        <taxon>Papaver</taxon>
    </lineage>
</organism>
<feature type="compositionally biased region" description="Polar residues" evidence="1">
    <location>
        <begin position="67"/>
        <end position="76"/>
    </location>
</feature>
<dbReference type="Proteomes" id="UP000316621">
    <property type="component" value="Chromosome 1"/>
</dbReference>
<feature type="compositionally biased region" description="Polar residues" evidence="1">
    <location>
        <begin position="1"/>
        <end position="33"/>
    </location>
</feature>
<proteinExistence type="predicted"/>
<evidence type="ECO:0000256" key="1">
    <source>
        <dbReference type="SAM" id="MobiDB-lite"/>
    </source>
</evidence>
<reference evidence="2 3" key="1">
    <citation type="journal article" date="2018" name="Science">
        <title>The opium poppy genome and morphinan production.</title>
        <authorList>
            <person name="Guo L."/>
            <person name="Winzer T."/>
            <person name="Yang X."/>
            <person name="Li Y."/>
            <person name="Ning Z."/>
            <person name="He Z."/>
            <person name="Teodor R."/>
            <person name="Lu Y."/>
            <person name="Bowser T.A."/>
            <person name="Graham I.A."/>
            <person name="Ye K."/>
        </authorList>
    </citation>
    <scope>NUCLEOTIDE SEQUENCE [LARGE SCALE GENOMIC DNA]</scope>
    <source>
        <strain evidence="3">cv. HN1</strain>
        <tissue evidence="2">Leaves</tissue>
    </source>
</reference>
<gene>
    <name evidence="2" type="ORF">C5167_039452</name>
</gene>
<dbReference type="Gramene" id="RZC46510">
    <property type="protein sequence ID" value="RZC46510"/>
    <property type="gene ID" value="C5167_039452"/>
</dbReference>
<keyword evidence="3" id="KW-1185">Reference proteome</keyword>
<protein>
    <submittedName>
        <fullName evidence="2">Uncharacterized protein</fullName>
    </submittedName>
</protein>
<evidence type="ECO:0000313" key="3">
    <source>
        <dbReference type="Proteomes" id="UP000316621"/>
    </source>
</evidence>
<evidence type="ECO:0000313" key="2">
    <source>
        <dbReference type="EMBL" id="RZC46510.1"/>
    </source>
</evidence>
<dbReference type="AlphaFoldDB" id="A0A4Y7IFH6"/>
<feature type="region of interest" description="Disordered" evidence="1">
    <location>
        <begin position="1"/>
        <end position="76"/>
    </location>
</feature>
<dbReference type="EMBL" id="CM010715">
    <property type="protein sequence ID" value="RZC46510.1"/>
    <property type="molecule type" value="Genomic_DNA"/>
</dbReference>
<feature type="compositionally biased region" description="Basic and acidic residues" evidence="1">
    <location>
        <begin position="56"/>
        <end position="65"/>
    </location>
</feature>
<name>A0A4Y7IFH6_PAPSO</name>